<keyword evidence="9" id="KW-1185">Reference proteome</keyword>
<protein>
    <recommendedName>
        <fullName evidence="4">Exocyst complex component Sec8</fullName>
    </recommendedName>
</protein>
<dbReference type="InterPro" id="IPR039682">
    <property type="entry name" value="Sec8/EXOC4"/>
</dbReference>
<dbReference type="Pfam" id="PF04048">
    <property type="entry name" value="Sec8_N"/>
    <property type="match status" value="1"/>
</dbReference>
<dbReference type="GO" id="GO:0015031">
    <property type="term" value="P:protein transport"/>
    <property type="evidence" value="ECO:0007669"/>
    <property type="project" value="UniProtKB-KW"/>
</dbReference>
<evidence type="ECO:0000313" key="8">
    <source>
        <dbReference type="EMBL" id="ORZ20730.1"/>
    </source>
</evidence>
<dbReference type="EMBL" id="MCGE01000006">
    <property type="protein sequence ID" value="ORZ20730.1"/>
    <property type="molecule type" value="Genomic_DNA"/>
</dbReference>
<evidence type="ECO:0000313" key="9">
    <source>
        <dbReference type="Proteomes" id="UP000193560"/>
    </source>
</evidence>
<dbReference type="OrthoDB" id="272977at2759"/>
<evidence type="ECO:0000259" key="6">
    <source>
        <dbReference type="Pfam" id="PF04048"/>
    </source>
</evidence>
<gene>
    <name evidence="8" type="ORF">BCR42DRAFT_409387</name>
</gene>
<evidence type="ECO:0000256" key="5">
    <source>
        <dbReference type="SAM" id="MobiDB-lite"/>
    </source>
</evidence>
<dbReference type="GO" id="GO:0090522">
    <property type="term" value="P:vesicle tethering involved in exocytosis"/>
    <property type="evidence" value="ECO:0007669"/>
    <property type="project" value="UniProtKB-UniRule"/>
</dbReference>
<evidence type="ECO:0000256" key="3">
    <source>
        <dbReference type="ARBA" id="ARBA00022927"/>
    </source>
</evidence>
<proteinExistence type="inferred from homology"/>
<dbReference type="PANTHER" id="PTHR14146:SF0">
    <property type="entry name" value="EXOCYST COMPLEX COMPONENT 4"/>
    <property type="match status" value="1"/>
</dbReference>
<dbReference type="InterPro" id="IPR048630">
    <property type="entry name" value="Sec8_M"/>
</dbReference>
<feature type="domain" description="Exocyst complex component Sec8 middle helical bundle" evidence="7">
    <location>
        <begin position="294"/>
        <end position="564"/>
    </location>
</feature>
<dbReference type="Pfam" id="PF20652">
    <property type="entry name" value="Sec8_C"/>
    <property type="match status" value="1"/>
</dbReference>
<dbReference type="GO" id="GO:0000145">
    <property type="term" value="C:exocyst"/>
    <property type="evidence" value="ECO:0007669"/>
    <property type="project" value="UniProtKB-UniRule"/>
</dbReference>
<organism evidence="8 9">
    <name type="scientific">Absidia repens</name>
    <dbReference type="NCBI Taxonomy" id="90262"/>
    <lineage>
        <taxon>Eukaryota</taxon>
        <taxon>Fungi</taxon>
        <taxon>Fungi incertae sedis</taxon>
        <taxon>Mucoromycota</taxon>
        <taxon>Mucoromycotina</taxon>
        <taxon>Mucoromycetes</taxon>
        <taxon>Mucorales</taxon>
        <taxon>Cunninghamellaceae</taxon>
        <taxon>Absidia</taxon>
    </lineage>
</organism>
<comment type="similarity">
    <text evidence="4">Belongs to the SEC8 family.</text>
</comment>
<dbReference type="AlphaFoldDB" id="A0A1X2IR19"/>
<dbReference type="GO" id="GO:0006612">
    <property type="term" value="P:protein targeting to membrane"/>
    <property type="evidence" value="ECO:0007669"/>
    <property type="project" value="UniProtKB-UniRule"/>
</dbReference>
<evidence type="ECO:0000256" key="1">
    <source>
        <dbReference type="ARBA" id="ARBA00022448"/>
    </source>
</evidence>
<evidence type="ECO:0000259" key="7">
    <source>
        <dbReference type="Pfam" id="PF20652"/>
    </source>
</evidence>
<dbReference type="STRING" id="90262.A0A1X2IR19"/>
<reference evidence="8 9" key="1">
    <citation type="submission" date="2016-07" db="EMBL/GenBank/DDBJ databases">
        <title>Pervasive Adenine N6-methylation of Active Genes in Fungi.</title>
        <authorList>
            <consortium name="DOE Joint Genome Institute"/>
            <person name="Mondo S.J."/>
            <person name="Dannebaum R.O."/>
            <person name="Kuo R.C."/>
            <person name="Labutti K."/>
            <person name="Haridas S."/>
            <person name="Kuo A."/>
            <person name="Salamov A."/>
            <person name="Ahrendt S.R."/>
            <person name="Lipzen A."/>
            <person name="Sullivan W."/>
            <person name="Andreopoulos W.B."/>
            <person name="Clum A."/>
            <person name="Lindquist E."/>
            <person name="Daum C."/>
            <person name="Ramamoorthy G.K."/>
            <person name="Gryganskyi A."/>
            <person name="Culley D."/>
            <person name="Magnuson J.K."/>
            <person name="James T.Y."/>
            <person name="O'Malley M.A."/>
            <person name="Stajich J.E."/>
            <person name="Spatafora J.W."/>
            <person name="Visel A."/>
            <person name="Grigoriev I.V."/>
        </authorList>
    </citation>
    <scope>NUCLEOTIDE SEQUENCE [LARGE SCALE GENOMIC DNA]</scope>
    <source>
        <strain evidence="8 9">NRRL 1336</strain>
    </source>
</reference>
<sequence>MDANNPFAQSNRKSAAKNRNGMYAMSRQQEPEQQVFPEMQAVMDDIYNGWEFMLDEDFDPVTLALALMDDSSVGKGRDYDTFQRIYYDLDDALHVIVEDYYMGFNDSIGTFGGVLQHINDSRNRVTQMKTNLKRCKAELLEKHTDLLNMWSKTQQHKEMLNLLEIIEDIRSTPEKLENMTNSKHVLSAAHLLVNSLKTVHSQEMMKIGALDDLRSTLNSEKNDLYDMLIEELHNHLYLKSFYCLNLWSDYITGQQTLPEPTVKPRKFDSAEDTEKQDMFSMTEDDILAEDLEKNPETDSYYYMEIILEALAVLGEVPAALQTLQDRLPIEIHTLFETTIKQVESRHSVQHQQGSRDQNNKDEDSDIYCLDKANTDARNEILKDLLWTLYSKIEAVLRGHRFIETCAHRSRRRMADSSSNGFRVYHFHEIWRPIQSEIRSLLQDYLTTQERRAAAAQSNSLLLKEDPANDTSPRSQIRSKSLFKFTDASESKVVETEYQPIQDTLYSNYRKMVPDLGASEELVSGTVMSTNIVDRFSTNMMARGSHKILVNPDAYNVSVLLKPTMAFLERLRQVFPNYDDQNEEGFGNFLDDFAINVFLPQIEEKVMQLIHLATSGLDAFQDARHYKSYSKYPIVKSAVALISVVQSLCRTMHTMPFHNEEYVRMVEVVLLKYYEKCYQRFYYIVARGNTYTTRSKDQNSADTNISASGDWAQDESLVGLLAQNPFFNDDTKADDEFVKALNQAEITMEFKLKNESQADRQIEADELIFDQNKLIFLGRLYHSLKWFVREIWELRTAHGSNAVSLGSPVTESYEAANSRRWSSSERRLSTVESSGSALLPLRGEAARRFDTLLTTYQQLAETCLFTLRLEIRCHTLYYLQMVIRDGNYYLEDESFEPDPYVITLNSDLMDMDDSINLSLPRKDEMFCFDGLPALMVHILISEAGYIKRMNHNGAQKMIRNILALQQNLTNFVPPSQSAVMERARAYYQLYDYGTENLLKSIRDNGPAFTFDEYCVILSLINDANDNTQLDEEGRPTASAASSDFLMKLDEVMAEYDT</sequence>
<dbReference type="GO" id="GO:0006893">
    <property type="term" value="P:Golgi to plasma membrane transport"/>
    <property type="evidence" value="ECO:0007669"/>
    <property type="project" value="TreeGrafter"/>
</dbReference>
<evidence type="ECO:0000256" key="4">
    <source>
        <dbReference type="RuleBase" id="RU367079"/>
    </source>
</evidence>
<keyword evidence="1 4" id="KW-0813">Transport</keyword>
<dbReference type="InterPro" id="IPR007191">
    <property type="entry name" value="Sec8_exocyst_N"/>
</dbReference>
<comment type="function">
    <text evidence="4">Component of the exocyst complex involved in the docking of exocytic vesicles with fusion sites on the plasma membrane.</text>
</comment>
<keyword evidence="2 4" id="KW-0268">Exocytosis</keyword>
<dbReference type="GO" id="GO:0006904">
    <property type="term" value="P:vesicle docking involved in exocytosis"/>
    <property type="evidence" value="ECO:0007669"/>
    <property type="project" value="InterPro"/>
</dbReference>
<dbReference type="PANTHER" id="PTHR14146">
    <property type="entry name" value="EXOCYST COMPLEX COMPONENT 4"/>
    <property type="match status" value="1"/>
</dbReference>
<name>A0A1X2IR19_9FUNG</name>
<dbReference type="Proteomes" id="UP000193560">
    <property type="component" value="Unassembled WGS sequence"/>
</dbReference>
<accession>A0A1X2IR19</accession>
<comment type="caution">
    <text evidence="8">The sequence shown here is derived from an EMBL/GenBank/DDBJ whole genome shotgun (WGS) entry which is preliminary data.</text>
</comment>
<keyword evidence="3 4" id="KW-0653">Protein transport</keyword>
<feature type="domain" description="Exocyst complex component Sec8 N-terminal" evidence="6">
    <location>
        <begin position="39"/>
        <end position="178"/>
    </location>
</feature>
<feature type="region of interest" description="Disordered" evidence="5">
    <location>
        <begin position="1"/>
        <end position="31"/>
    </location>
</feature>
<evidence type="ECO:0000256" key="2">
    <source>
        <dbReference type="ARBA" id="ARBA00022483"/>
    </source>
</evidence>
<feature type="compositionally biased region" description="Polar residues" evidence="5">
    <location>
        <begin position="1"/>
        <end position="13"/>
    </location>
</feature>